<evidence type="ECO:0000313" key="1">
    <source>
        <dbReference type="EMBL" id="MFC4978733.1"/>
    </source>
</evidence>
<dbReference type="InterPro" id="IPR006311">
    <property type="entry name" value="TAT_signal"/>
</dbReference>
<accession>A0ABV9V663</accession>
<dbReference type="GeneID" id="31233182"/>
<reference evidence="2" key="1">
    <citation type="journal article" date="2019" name="Int. J. Syst. Evol. Microbiol.">
        <title>The Global Catalogue of Microorganisms (GCM) 10K type strain sequencing project: providing services to taxonomists for standard genome sequencing and annotation.</title>
        <authorList>
            <consortium name="The Broad Institute Genomics Platform"/>
            <consortium name="The Broad Institute Genome Sequencing Center for Infectious Disease"/>
            <person name="Wu L."/>
            <person name="Ma J."/>
        </authorList>
    </citation>
    <scope>NUCLEOTIDE SEQUENCE [LARGE SCALE GENOMIC DNA]</scope>
    <source>
        <strain evidence="2">ICMP 257</strain>
    </source>
</reference>
<name>A0ABV9V663_STRAZ</name>
<dbReference type="EMBL" id="JBHSJE010000002">
    <property type="protein sequence ID" value="MFC4978733.1"/>
    <property type="molecule type" value="Genomic_DNA"/>
</dbReference>
<proteinExistence type="predicted"/>
<protein>
    <recommendedName>
        <fullName evidence="3">Secreted protein</fullName>
    </recommendedName>
</protein>
<gene>
    <name evidence="1" type="ORF">ACFPL4_10160</name>
</gene>
<sequence>MTHEAMPRRALLKRFAGIGAGAALISMPVGLLVPATAEAADRKDPVVDPHPTSLNGWALADKTDAGQGVWSCSVPGTGFSIDTRLGMVEILLVHAIRRWHYEIETLREGEVIGWRPVAELDSKGPESNQASGTAVAIRPAAYGKGLKGGLTDAQTQTVRSILDDCGGIVRWGGDDETPYEALFYIDTPPAAVAARSVTSPLGKAAGRLRTWNQAPGMGAGAAA</sequence>
<dbReference type="RefSeq" id="WP_033299600.1">
    <property type="nucleotide sequence ID" value="NZ_JBFAGR010000008.1"/>
</dbReference>
<evidence type="ECO:0000313" key="2">
    <source>
        <dbReference type="Proteomes" id="UP001595908"/>
    </source>
</evidence>
<dbReference type="PROSITE" id="PS51318">
    <property type="entry name" value="TAT"/>
    <property type="match status" value="1"/>
</dbReference>
<comment type="caution">
    <text evidence="1">The sequence shown here is derived from an EMBL/GenBank/DDBJ whole genome shotgun (WGS) entry which is preliminary data.</text>
</comment>
<evidence type="ECO:0008006" key="3">
    <source>
        <dbReference type="Google" id="ProtNLM"/>
    </source>
</evidence>
<keyword evidence="2" id="KW-1185">Reference proteome</keyword>
<dbReference type="Proteomes" id="UP001595908">
    <property type="component" value="Unassembled WGS sequence"/>
</dbReference>
<organism evidence="1 2">
    <name type="scientific">Streptomyces atroolivaceus</name>
    <dbReference type="NCBI Taxonomy" id="66869"/>
    <lineage>
        <taxon>Bacteria</taxon>
        <taxon>Bacillati</taxon>
        <taxon>Actinomycetota</taxon>
        <taxon>Actinomycetes</taxon>
        <taxon>Kitasatosporales</taxon>
        <taxon>Streptomycetaceae</taxon>
        <taxon>Streptomyces</taxon>
    </lineage>
</organism>